<gene>
    <name evidence="1" type="ORF">chiPu_0020841</name>
</gene>
<name>A0A401RKE1_CHIPU</name>
<protein>
    <submittedName>
        <fullName evidence="1">Uncharacterized protein</fullName>
    </submittedName>
</protein>
<keyword evidence="2" id="KW-1185">Reference proteome</keyword>
<evidence type="ECO:0000313" key="2">
    <source>
        <dbReference type="Proteomes" id="UP000287033"/>
    </source>
</evidence>
<reference evidence="1 2" key="1">
    <citation type="journal article" date="2018" name="Nat. Ecol. Evol.">
        <title>Shark genomes provide insights into elasmobranch evolution and the origin of vertebrates.</title>
        <authorList>
            <person name="Hara Y"/>
            <person name="Yamaguchi K"/>
            <person name="Onimaru K"/>
            <person name="Kadota M"/>
            <person name="Koyanagi M"/>
            <person name="Keeley SD"/>
            <person name="Tatsumi K"/>
            <person name="Tanaka K"/>
            <person name="Motone F"/>
            <person name="Kageyama Y"/>
            <person name="Nozu R"/>
            <person name="Adachi N"/>
            <person name="Nishimura O"/>
            <person name="Nakagawa R"/>
            <person name="Tanegashima C"/>
            <person name="Kiyatake I"/>
            <person name="Matsumoto R"/>
            <person name="Murakumo K"/>
            <person name="Nishida K"/>
            <person name="Terakita A"/>
            <person name="Kuratani S"/>
            <person name="Sato K"/>
            <person name="Hyodo S Kuraku.S."/>
        </authorList>
    </citation>
    <scope>NUCLEOTIDE SEQUENCE [LARGE SCALE GENOMIC DNA]</scope>
</reference>
<dbReference type="Proteomes" id="UP000287033">
    <property type="component" value="Unassembled WGS sequence"/>
</dbReference>
<dbReference type="AlphaFoldDB" id="A0A401RKE1"/>
<organism evidence="1 2">
    <name type="scientific">Chiloscyllium punctatum</name>
    <name type="common">Brownbanded bambooshark</name>
    <name type="synonym">Hemiscyllium punctatum</name>
    <dbReference type="NCBI Taxonomy" id="137246"/>
    <lineage>
        <taxon>Eukaryota</taxon>
        <taxon>Metazoa</taxon>
        <taxon>Chordata</taxon>
        <taxon>Craniata</taxon>
        <taxon>Vertebrata</taxon>
        <taxon>Chondrichthyes</taxon>
        <taxon>Elasmobranchii</taxon>
        <taxon>Galeomorphii</taxon>
        <taxon>Galeoidea</taxon>
        <taxon>Orectolobiformes</taxon>
        <taxon>Hemiscylliidae</taxon>
        <taxon>Chiloscyllium</taxon>
    </lineage>
</organism>
<sequence length="173" mass="19813">MGRCRWFGWAAELQLPGCTGWERRGYQPNEGEEDDDDEEEELASMFFFPRYLCFIFRNPLSCCEITAVAARAGLKGGLNRRIREWRKGDVFKFTSGLWGDRVVRAPGRPSYKRERAGGSRPFCGNLCRRVDQGDAERNKQEMDSYLTAVMANLKIPSCTVTLQQLLKFLLAKV</sequence>
<accession>A0A401RKE1</accession>
<comment type="caution">
    <text evidence="1">The sequence shown here is derived from an EMBL/GenBank/DDBJ whole genome shotgun (WGS) entry which is preliminary data.</text>
</comment>
<proteinExistence type="predicted"/>
<evidence type="ECO:0000313" key="1">
    <source>
        <dbReference type="EMBL" id="GCC18600.1"/>
    </source>
</evidence>
<dbReference type="EMBL" id="BEZZ01002999">
    <property type="protein sequence ID" value="GCC18600.1"/>
    <property type="molecule type" value="Genomic_DNA"/>
</dbReference>